<keyword evidence="2" id="KW-0378">Hydrolase</keyword>
<gene>
    <name evidence="2" type="ORF">SAMN06265367_101471</name>
</gene>
<dbReference type="SUPFAM" id="SSF53474">
    <property type="entry name" value="alpha/beta-Hydrolases"/>
    <property type="match status" value="1"/>
</dbReference>
<evidence type="ECO:0000259" key="1">
    <source>
        <dbReference type="Pfam" id="PF12146"/>
    </source>
</evidence>
<protein>
    <submittedName>
        <fullName evidence="2">Lysophospholipase, alpha-beta hydrolase superfamily</fullName>
    </submittedName>
</protein>
<evidence type="ECO:0000313" key="2">
    <source>
        <dbReference type="EMBL" id="SMP06405.1"/>
    </source>
</evidence>
<reference evidence="2 3" key="1">
    <citation type="submission" date="2017-05" db="EMBL/GenBank/DDBJ databases">
        <authorList>
            <person name="Varghese N."/>
            <person name="Submissions S."/>
        </authorList>
    </citation>
    <scope>NUCLEOTIDE SEQUENCE [LARGE SCALE GENOMIC DNA]</scope>
    <source>
        <strain evidence="2 3">DSM 15360</strain>
    </source>
</reference>
<dbReference type="RefSeq" id="WP_283411402.1">
    <property type="nucleotide sequence ID" value="NZ_FXUA01000001.1"/>
</dbReference>
<dbReference type="Pfam" id="PF12146">
    <property type="entry name" value="Hydrolase_4"/>
    <property type="match status" value="1"/>
</dbReference>
<feature type="domain" description="Serine aminopeptidase S33" evidence="1">
    <location>
        <begin position="26"/>
        <end position="262"/>
    </location>
</feature>
<dbReference type="EMBL" id="FXUA01000001">
    <property type="protein sequence ID" value="SMP06405.1"/>
    <property type="molecule type" value="Genomic_DNA"/>
</dbReference>
<sequence>MKHLETTYKTHDGIELYLQAWMVDVPKASLLLVHGLGEHSSRYLHLVEKLHASGVSVFTFDGRGHGKSVKGDPTAFFESYEDYLRDIDSLFGKVKSYVPGVPAFIYGHSMGGGLVAAYVLKYNPDTKGVILSSPAIKEAEGTSKTLIAMSSVISKYFPKLKALKLDAQKISRIPAEVEKYLNDPLVYTDAVPARTGYELLQMMRFIQANASKFKLPVLLIHGSDDGLTNPKGSELLYEKATSADKTLKVFPGGFHELINDLDREEVIKLIVAWIGSRFIDPYSKG</sequence>
<proteinExistence type="predicted"/>
<organism evidence="2 3">
    <name type="scientific">Algoriphagus winogradskyi</name>
    <dbReference type="NCBI Taxonomy" id="237017"/>
    <lineage>
        <taxon>Bacteria</taxon>
        <taxon>Pseudomonadati</taxon>
        <taxon>Bacteroidota</taxon>
        <taxon>Cytophagia</taxon>
        <taxon>Cytophagales</taxon>
        <taxon>Cyclobacteriaceae</taxon>
        <taxon>Algoriphagus</taxon>
    </lineage>
</organism>
<dbReference type="Proteomes" id="UP001157915">
    <property type="component" value="Unassembled WGS sequence"/>
</dbReference>
<dbReference type="PANTHER" id="PTHR11614">
    <property type="entry name" value="PHOSPHOLIPASE-RELATED"/>
    <property type="match status" value="1"/>
</dbReference>
<dbReference type="InterPro" id="IPR029058">
    <property type="entry name" value="AB_hydrolase_fold"/>
</dbReference>
<keyword evidence="3" id="KW-1185">Reference proteome</keyword>
<dbReference type="Gene3D" id="3.40.50.1820">
    <property type="entry name" value="alpha/beta hydrolase"/>
    <property type="match status" value="1"/>
</dbReference>
<accession>A0ABY1NF58</accession>
<dbReference type="GO" id="GO:0016787">
    <property type="term" value="F:hydrolase activity"/>
    <property type="evidence" value="ECO:0007669"/>
    <property type="project" value="UniProtKB-KW"/>
</dbReference>
<dbReference type="InterPro" id="IPR051044">
    <property type="entry name" value="MAG_DAG_Lipase"/>
</dbReference>
<evidence type="ECO:0000313" key="3">
    <source>
        <dbReference type="Proteomes" id="UP001157915"/>
    </source>
</evidence>
<dbReference type="InterPro" id="IPR022742">
    <property type="entry name" value="Hydrolase_4"/>
</dbReference>
<name>A0ABY1NF58_9BACT</name>
<comment type="caution">
    <text evidence="2">The sequence shown here is derived from an EMBL/GenBank/DDBJ whole genome shotgun (WGS) entry which is preliminary data.</text>
</comment>